<dbReference type="AlphaFoldDB" id="A0A4U6BQP2"/>
<dbReference type="GO" id="GO:0006629">
    <property type="term" value="P:lipid metabolic process"/>
    <property type="evidence" value="ECO:0007669"/>
    <property type="project" value="InterPro"/>
</dbReference>
<dbReference type="InterPro" id="IPR017946">
    <property type="entry name" value="PLC-like_Pdiesterase_TIM-brl"/>
</dbReference>
<dbReference type="OrthoDB" id="384721at2"/>
<reference evidence="2" key="1">
    <citation type="submission" date="2019-04" db="EMBL/GenBank/DDBJ databases">
        <title>Whole genome sequencing of cave bacteria.</title>
        <authorList>
            <person name="Gan H.M."/>
            <person name="Barton H."/>
            <person name="Savka M.A."/>
        </authorList>
    </citation>
    <scope>NUCLEOTIDE SEQUENCE [LARGE SCALE GENOMIC DNA]</scope>
    <source>
        <strain evidence="2">LC387</strain>
    </source>
</reference>
<dbReference type="Proteomes" id="UP000034832">
    <property type="component" value="Unassembled WGS sequence"/>
</dbReference>
<proteinExistence type="predicted"/>
<sequence length="251" mass="28059">MAARAPGWLTARPIAHRGLHDRTRGIIENMPSAIDAAVADNFAIEVDLQPSADFEAMVHHDYELGRLTQGAGELLSLTADQLKQVGFKHTSDHMMTLGDLCARVAGRVPLVLEIKSRFNGDRRLVTRMAEVLASYTGPVAAMSFDPDQVTAIRDLMPDLTRGIVAERHYTDGEWKQLPPGKIREMTGLRHGFRTQPHFVSYRVDDLPAPAPWIARNVFGCALITWTVRTPEQRVRTARYADQMTFEGFIPE</sequence>
<dbReference type="SUPFAM" id="SSF51695">
    <property type="entry name" value="PLC-like phosphodiesterases"/>
    <property type="match status" value="1"/>
</dbReference>
<dbReference type="PANTHER" id="PTHR46211:SF1">
    <property type="entry name" value="GLYCEROPHOSPHODIESTER PHOSPHODIESTERASE, CYTOPLASMIC"/>
    <property type="match status" value="1"/>
</dbReference>
<comment type="caution">
    <text evidence="2">The sequence shown here is derived from an EMBL/GenBank/DDBJ whole genome shotgun (WGS) entry which is preliminary data.</text>
</comment>
<feature type="domain" description="GP-PDE" evidence="1">
    <location>
        <begin position="11"/>
        <end position="251"/>
    </location>
</feature>
<dbReference type="Pfam" id="PF03009">
    <property type="entry name" value="GDPD"/>
    <property type="match status" value="1"/>
</dbReference>
<evidence type="ECO:0000259" key="1">
    <source>
        <dbReference type="PROSITE" id="PS51704"/>
    </source>
</evidence>
<dbReference type="PROSITE" id="PS51704">
    <property type="entry name" value="GP_PDE"/>
    <property type="match status" value="1"/>
</dbReference>
<dbReference type="STRING" id="211460.YH63_02945"/>
<dbReference type="EMBL" id="LBIA02000001">
    <property type="protein sequence ID" value="TKT72817.1"/>
    <property type="molecule type" value="Genomic_DNA"/>
</dbReference>
<dbReference type="PANTHER" id="PTHR46211">
    <property type="entry name" value="GLYCEROPHOSPHORYL DIESTER PHOSPHODIESTERASE"/>
    <property type="match status" value="1"/>
</dbReference>
<protein>
    <submittedName>
        <fullName evidence="2">Glycerophosphodiester phosphodiesterase</fullName>
    </submittedName>
</protein>
<dbReference type="InterPro" id="IPR030395">
    <property type="entry name" value="GP_PDE_dom"/>
</dbReference>
<dbReference type="Gene3D" id="3.20.20.190">
    <property type="entry name" value="Phosphatidylinositol (PI) phosphodiesterase"/>
    <property type="match status" value="1"/>
</dbReference>
<name>A0A4U6BQP2_9BRAD</name>
<dbReference type="GO" id="GO:0008081">
    <property type="term" value="F:phosphoric diester hydrolase activity"/>
    <property type="evidence" value="ECO:0007669"/>
    <property type="project" value="InterPro"/>
</dbReference>
<keyword evidence="3" id="KW-1185">Reference proteome</keyword>
<gene>
    <name evidence="2" type="ORF">YH63_016070</name>
</gene>
<dbReference type="RefSeq" id="WP_046826734.1">
    <property type="nucleotide sequence ID" value="NZ_LBIA02000001.1"/>
</dbReference>
<evidence type="ECO:0000313" key="3">
    <source>
        <dbReference type="Proteomes" id="UP000034832"/>
    </source>
</evidence>
<organism evidence="2 3">
    <name type="scientific">Afipia massiliensis</name>
    <dbReference type="NCBI Taxonomy" id="211460"/>
    <lineage>
        <taxon>Bacteria</taxon>
        <taxon>Pseudomonadati</taxon>
        <taxon>Pseudomonadota</taxon>
        <taxon>Alphaproteobacteria</taxon>
        <taxon>Hyphomicrobiales</taxon>
        <taxon>Nitrobacteraceae</taxon>
        <taxon>Afipia</taxon>
    </lineage>
</organism>
<accession>A0A4U6BQP2</accession>
<evidence type="ECO:0000313" key="2">
    <source>
        <dbReference type="EMBL" id="TKT72817.1"/>
    </source>
</evidence>
<dbReference type="CDD" id="cd08585">
    <property type="entry name" value="GDPD_like_3"/>
    <property type="match status" value="1"/>
</dbReference>